<name>A0ABM2WC62_MESAU</name>
<feature type="region of interest" description="Disordered" evidence="1">
    <location>
        <begin position="1"/>
        <end position="99"/>
    </location>
</feature>
<evidence type="ECO:0000313" key="2">
    <source>
        <dbReference type="Proteomes" id="UP000886700"/>
    </source>
</evidence>
<organism evidence="2 3">
    <name type="scientific">Mesocricetus auratus</name>
    <name type="common">Golden hamster</name>
    <dbReference type="NCBI Taxonomy" id="10036"/>
    <lineage>
        <taxon>Eukaryota</taxon>
        <taxon>Metazoa</taxon>
        <taxon>Chordata</taxon>
        <taxon>Craniata</taxon>
        <taxon>Vertebrata</taxon>
        <taxon>Euteleostomi</taxon>
        <taxon>Mammalia</taxon>
        <taxon>Eutheria</taxon>
        <taxon>Euarchontoglires</taxon>
        <taxon>Glires</taxon>
        <taxon>Rodentia</taxon>
        <taxon>Myomorpha</taxon>
        <taxon>Muroidea</taxon>
        <taxon>Cricetidae</taxon>
        <taxon>Cricetinae</taxon>
        <taxon>Mesocricetus</taxon>
    </lineage>
</organism>
<feature type="compositionally biased region" description="Low complexity" evidence="1">
    <location>
        <begin position="487"/>
        <end position="502"/>
    </location>
</feature>
<dbReference type="PANTHER" id="PTHR33772">
    <property type="entry name" value="THYMUS, BRAIN AND TESTES-ASSOCIATED"/>
    <property type="match status" value="1"/>
</dbReference>
<feature type="region of interest" description="Disordered" evidence="1">
    <location>
        <begin position="483"/>
        <end position="583"/>
    </location>
</feature>
<dbReference type="Proteomes" id="UP000886700">
    <property type="component" value="Unplaced"/>
</dbReference>
<dbReference type="GeneID" id="101843477"/>
<evidence type="ECO:0000256" key="1">
    <source>
        <dbReference type="SAM" id="MobiDB-lite"/>
    </source>
</evidence>
<feature type="compositionally biased region" description="Polar residues" evidence="1">
    <location>
        <begin position="412"/>
        <end position="431"/>
    </location>
</feature>
<reference evidence="3 4" key="1">
    <citation type="submission" date="2025-05" db="UniProtKB">
        <authorList>
            <consortium name="RefSeq"/>
        </authorList>
    </citation>
    <scope>IDENTIFICATION</scope>
    <source>
        <tissue evidence="3 4">Liver</tissue>
    </source>
</reference>
<proteinExistence type="predicted"/>
<protein>
    <submittedName>
        <fullName evidence="3 4">Protein TBATA isoform X1</fullName>
    </submittedName>
</protein>
<evidence type="ECO:0000313" key="4">
    <source>
        <dbReference type="RefSeq" id="XP_040588377.1"/>
    </source>
</evidence>
<feature type="region of interest" description="Disordered" evidence="1">
    <location>
        <begin position="410"/>
        <end position="454"/>
    </location>
</feature>
<feature type="compositionally biased region" description="Polar residues" evidence="1">
    <location>
        <begin position="29"/>
        <end position="40"/>
    </location>
</feature>
<feature type="compositionally biased region" description="Basic and acidic residues" evidence="1">
    <location>
        <begin position="241"/>
        <end position="261"/>
    </location>
</feature>
<evidence type="ECO:0000313" key="3">
    <source>
        <dbReference type="RefSeq" id="XP_040588376.1"/>
    </source>
</evidence>
<dbReference type="PANTHER" id="PTHR33772:SF3">
    <property type="entry name" value="PROTEIN TBATA"/>
    <property type="match status" value="1"/>
</dbReference>
<feature type="region of interest" description="Disordered" evidence="1">
    <location>
        <begin position="333"/>
        <end position="363"/>
    </location>
</feature>
<dbReference type="InterPro" id="IPR037394">
    <property type="entry name" value="TBATA-like"/>
</dbReference>
<dbReference type="RefSeq" id="XP_040588376.1">
    <property type="nucleotide sequence ID" value="XM_040732442.1"/>
</dbReference>
<feature type="region of interest" description="Disordered" evidence="1">
    <location>
        <begin position="228"/>
        <end position="313"/>
    </location>
</feature>
<feature type="compositionally biased region" description="Polar residues" evidence="1">
    <location>
        <begin position="516"/>
        <end position="532"/>
    </location>
</feature>
<dbReference type="Pfam" id="PF15256">
    <property type="entry name" value="SPATIAL"/>
    <property type="match status" value="1"/>
</dbReference>
<sequence length="594" mass="64949">MTMEVKTQLAEHPLARPRLPRSERRMEQDTQGAAQRQPPRNQGRHALLSIFPAQLHSTKGPPCSQGQREREVRKATSPKAEPESEKKPAHFPRSLGDAGFQKGPVVPGIVDFDLIQEELKAFKPQTPSAYRFGRLSHHSFFSRHHPQPHHVTHIQDLIGKPVCMVRDEFSLAPLTKSALLSGCLMGIPTISVPVGDPQSIRNPQLSSEAWKKNLKDLASRVANFAKETEARANEAGPAAEQRSEPGKKAFLKEEPPQREQGAKYSAETGRLIPASSYALSRRSRQGQRGHPSGSDGGAQASIPQDQDLLGGLTAPGVRFSGLVGRGPRAGLTEIHLPRRAPTPDFHSYSRHLQHGLGSPQSTSRKQLDDILPLLDWRRKGEPLAEEAARSQESRLLHWMEPLTRHLAEAAHSGQQTAYSESPTSWQTSPDSWRSWVGRPLGYPQSPPKRSQHVGLDLGASLSDSTDGFSQCYPVLAPLCPAKGKRPGTGTSADSGGSAHAPASPLPPSREALESSPRASRTSSRDTAGNLQSIPEEDEDTTFIQDRQTRVHGKSPSPPRASQQGLRGENNQVKGRELRSRAQSTEISAWLKGIF</sequence>
<feature type="compositionally biased region" description="Polar residues" evidence="1">
    <location>
        <begin position="559"/>
        <end position="572"/>
    </location>
</feature>
<feature type="compositionally biased region" description="Basic and acidic residues" evidence="1">
    <location>
        <begin position="67"/>
        <end position="88"/>
    </location>
</feature>
<gene>
    <name evidence="3 4" type="primary">Tbata</name>
</gene>
<keyword evidence="2" id="KW-1185">Reference proteome</keyword>
<accession>A0ABM2WC62</accession>
<dbReference type="RefSeq" id="XP_040588377.1">
    <property type="nucleotide sequence ID" value="XM_040732443.1"/>
</dbReference>